<name>A0AAE8MJZ0_9HYPO</name>
<dbReference type="Proteomes" id="UP001187734">
    <property type="component" value="Unassembled WGS sequence"/>
</dbReference>
<organism evidence="1 2">
    <name type="scientific">Fusarium torulosum</name>
    <dbReference type="NCBI Taxonomy" id="33205"/>
    <lineage>
        <taxon>Eukaryota</taxon>
        <taxon>Fungi</taxon>
        <taxon>Dikarya</taxon>
        <taxon>Ascomycota</taxon>
        <taxon>Pezizomycotina</taxon>
        <taxon>Sordariomycetes</taxon>
        <taxon>Hypocreomycetidae</taxon>
        <taxon>Hypocreales</taxon>
        <taxon>Nectriaceae</taxon>
        <taxon>Fusarium</taxon>
    </lineage>
</organism>
<gene>
    <name evidence="1" type="ORF">FTOL_11241</name>
</gene>
<reference evidence="1" key="1">
    <citation type="submission" date="2018-03" db="EMBL/GenBank/DDBJ databases">
        <authorList>
            <person name="Guldener U."/>
        </authorList>
    </citation>
    <scope>NUCLEOTIDE SEQUENCE</scope>
</reference>
<keyword evidence="2" id="KW-1185">Reference proteome</keyword>
<proteinExistence type="predicted"/>
<accession>A0AAE8MJZ0</accession>
<comment type="caution">
    <text evidence="1">The sequence shown here is derived from an EMBL/GenBank/DDBJ whole genome shotgun (WGS) entry which is preliminary data.</text>
</comment>
<evidence type="ECO:0000313" key="1">
    <source>
        <dbReference type="EMBL" id="SPJ85460.1"/>
    </source>
</evidence>
<evidence type="ECO:0000313" key="2">
    <source>
        <dbReference type="Proteomes" id="UP001187734"/>
    </source>
</evidence>
<protein>
    <submittedName>
        <fullName evidence="1">Uncharacterized protein</fullName>
    </submittedName>
</protein>
<dbReference type="AlphaFoldDB" id="A0AAE8MJZ0"/>
<dbReference type="EMBL" id="ONZP01000474">
    <property type="protein sequence ID" value="SPJ85460.1"/>
    <property type="molecule type" value="Genomic_DNA"/>
</dbReference>
<sequence>MIQFIYIGGPVVAALLYIYLPTSTPTPNEYLKSAVLKPNPGIESPLGRICLAHNLIARLETSMPDKATTILDILSLDATQPPFFPPDSCAAPVNENYKLANDAVMDAWINALLRLQEDDVAQWRYAAAACAATMLDANARTVYLREIWPNVREKGNLGWWSVCETAGLVDAEKA</sequence>